<keyword evidence="2" id="KW-1185">Reference proteome</keyword>
<accession>A0ACC2PPY3</accession>
<dbReference type="EMBL" id="CM056741">
    <property type="protein sequence ID" value="KAJ8685081.1"/>
    <property type="molecule type" value="Genomic_DNA"/>
</dbReference>
<evidence type="ECO:0000313" key="1">
    <source>
        <dbReference type="EMBL" id="KAJ8685081.1"/>
    </source>
</evidence>
<feature type="non-terminal residue" evidence="1">
    <location>
        <position position="1"/>
    </location>
</feature>
<feature type="non-terminal residue" evidence="1">
    <location>
        <position position="117"/>
    </location>
</feature>
<gene>
    <name evidence="1" type="ORF">QAD02_020874</name>
</gene>
<comment type="caution">
    <text evidence="1">The sequence shown here is derived from an EMBL/GenBank/DDBJ whole genome shotgun (WGS) entry which is preliminary data.</text>
</comment>
<organism evidence="1 2">
    <name type="scientific">Eretmocerus hayati</name>
    <dbReference type="NCBI Taxonomy" id="131215"/>
    <lineage>
        <taxon>Eukaryota</taxon>
        <taxon>Metazoa</taxon>
        <taxon>Ecdysozoa</taxon>
        <taxon>Arthropoda</taxon>
        <taxon>Hexapoda</taxon>
        <taxon>Insecta</taxon>
        <taxon>Pterygota</taxon>
        <taxon>Neoptera</taxon>
        <taxon>Endopterygota</taxon>
        <taxon>Hymenoptera</taxon>
        <taxon>Apocrita</taxon>
        <taxon>Proctotrupomorpha</taxon>
        <taxon>Chalcidoidea</taxon>
        <taxon>Aphelinidae</taxon>
        <taxon>Aphelininae</taxon>
        <taxon>Eretmocerus</taxon>
    </lineage>
</organism>
<dbReference type="Proteomes" id="UP001239111">
    <property type="component" value="Chromosome 1"/>
</dbReference>
<evidence type="ECO:0000313" key="2">
    <source>
        <dbReference type="Proteomes" id="UP001239111"/>
    </source>
</evidence>
<sequence length="117" mass="12427">GSPRSYQGSGTCTSSNAVAFQSYNPRFSSPARSHSPYNNHHHNHLHQAAPYATNSNHSSSYYPEARTWNHPGSANASMPSPTSQFNQSSPSTQRAMSQSPAPPSSASPQPSGAIVSQ</sequence>
<proteinExistence type="predicted"/>
<reference evidence="1" key="1">
    <citation type="submission" date="2023-04" db="EMBL/GenBank/DDBJ databases">
        <title>A chromosome-level genome assembly of the parasitoid wasp Eretmocerus hayati.</title>
        <authorList>
            <person name="Zhong Y."/>
            <person name="Liu S."/>
            <person name="Liu Y."/>
        </authorList>
    </citation>
    <scope>NUCLEOTIDE SEQUENCE</scope>
    <source>
        <strain evidence="1">ZJU_SS_LIU_2023</strain>
    </source>
</reference>
<name>A0ACC2PPY3_9HYME</name>
<protein>
    <submittedName>
        <fullName evidence="1">Uncharacterized protein</fullName>
    </submittedName>
</protein>